<dbReference type="EMBL" id="HACA01027328">
    <property type="protein sequence ID" value="CDW44689.1"/>
    <property type="molecule type" value="Transcribed_RNA"/>
</dbReference>
<name>A0A0K2V2G6_LEPSM</name>
<evidence type="ECO:0000313" key="1">
    <source>
        <dbReference type="EMBL" id="CDW44689.1"/>
    </source>
</evidence>
<proteinExistence type="predicted"/>
<sequence length="67" mass="7553">MMSGTLSLDIQPYKKALATVLEVILGMRNWDNIRSPCILIHYSQVIELSLDECEQANFIIVGEGKSR</sequence>
<reference evidence="1" key="1">
    <citation type="submission" date="2014-05" db="EMBL/GenBank/DDBJ databases">
        <authorList>
            <person name="Chronopoulou M."/>
        </authorList>
    </citation>
    <scope>NUCLEOTIDE SEQUENCE</scope>
    <source>
        <tissue evidence="1">Whole organism</tissue>
    </source>
</reference>
<protein>
    <submittedName>
        <fullName evidence="1">Uncharacterized protein</fullName>
    </submittedName>
</protein>
<dbReference type="AlphaFoldDB" id="A0A0K2V2G6"/>
<organism evidence="1">
    <name type="scientific">Lepeophtheirus salmonis</name>
    <name type="common">Salmon louse</name>
    <name type="synonym">Caligus salmonis</name>
    <dbReference type="NCBI Taxonomy" id="72036"/>
    <lineage>
        <taxon>Eukaryota</taxon>
        <taxon>Metazoa</taxon>
        <taxon>Ecdysozoa</taxon>
        <taxon>Arthropoda</taxon>
        <taxon>Crustacea</taxon>
        <taxon>Multicrustacea</taxon>
        <taxon>Hexanauplia</taxon>
        <taxon>Copepoda</taxon>
        <taxon>Siphonostomatoida</taxon>
        <taxon>Caligidae</taxon>
        <taxon>Lepeophtheirus</taxon>
    </lineage>
</organism>
<accession>A0A0K2V2G6</accession>